<evidence type="ECO:0000313" key="15">
    <source>
        <dbReference type="Proteomes" id="UP000002973"/>
    </source>
</evidence>
<name>E6J0L9_STRAP</name>
<keyword evidence="12" id="KW-0812">Transmembrane</keyword>
<organism evidence="14 15">
    <name type="scientific">Streptococcus anginosus F0211</name>
    <dbReference type="NCBI Taxonomy" id="706437"/>
    <lineage>
        <taxon>Bacteria</taxon>
        <taxon>Bacillati</taxon>
        <taxon>Bacillota</taxon>
        <taxon>Bacilli</taxon>
        <taxon>Lactobacillales</taxon>
        <taxon>Streptococcaceae</taxon>
        <taxon>Streptococcus</taxon>
        <taxon>Streptococcus anginosus group</taxon>
    </lineage>
</organism>
<evidence type="ECO:0000313" key="14">
    <source>
        <dbReference type="EMBL" id="EFU22691.1"/>
    </source>
</evidence>
<comment type="subunit">
    <text evidence="2 10">Homodimer.</text>
</comment>
<comment type="similarity">
    <text evidence="1 10">Belongs to the class-II pyridine nucleotide-disulfide oxidoreductase family.</text>
</comment>
<evidence type="ECO:0000256" key="11">
    <source>
        <dbReference type="RuleBase" id="RU003881"/>
    </source>
</evidence>
<dbReference type="Proteomes" id="UP000002973">
    <property type="component" value="Unassembled WGS sequence"/>
</dbReference>
<keyword evidence="7" id="KW-1015">Disulfide bond</keyword>
<evidence type="ECO:0000256" key="4">
    <source>
        <dbReference type="ARBA" id="ARBA00022630"/>
    </source>
</evidence>
<keyword evidence="8 10" id="KW-0676">Redox-active center</keyword>
<keyword evidence="5 10" id="KW-0274">FAD</keyword>
<dbReference type="InterPro" id="IPR008255">
    <property type="entry name" value="Pyr_nucl-diS_OxRdtase_2_AS"/>
</dbReference>
<comment type="caution">
    <text evidence="14">The sequence shown here is derived from an EMBL/GenBank/DDBJ whole genome shotgun (WGS) entry which is preliminary data.</text>
</comment>
<evidence type="ECO:0000256" key="5">
    <source>
        <dbReference type="ARBA" id="ARBA00022827"/>
    </source>
</evidence>
<dbReference type="SUPFAM" id="SSF51905">
    <property type="entry name" value="FAD/NAD(P)-binding domain"/>
    <property type="match status" value="1"/>
</dbReference>
<dbReference type="PANTHER" id="PTHR48105">
    <property type="entry name" value="THIOREDOXIN REDUCTASE 1-RELATED-RELATED"/>
    <property type="match status" value="1"/>
</dbReference>
<keyword evidence="12" id="KW-1133">Transmembrane helix</keyword>
<dbReference type="eggNOG" id="COG0492">
    <property type="taxonomic scope" value="Bacteria"/>
</dbReference>
<evidence type="ECO:0000256" key="6">
    <source>
        <dbReference type="ARBA" id="ARBA00023002"/>
    </source>
</evidence>
<dbReference type="InterPro" id="IPR005982">
    <property type="entry name" value="Thioredox_Rdtase"/>
</dbReference>
<feature type="domain" description="FAD/NAD(P)-binding" evidence="13">
    <location>
        <begin position="22"/>
        <end position="308"/>
    </location>
</feature>
<keyword evidence="4 10" id="KW-0285">Flavoprotein</keyword>
<feature type="transmembrane region" description="Helical" evidence="12">
    <location>
        <begin position="20"/>
        <end position="41"/>
    </location>
</feature>
<proteinExistence type="inferred from homology"/>
<comment type="cofactor">
    <cofactor evidence="11">
        <name>FAD</name>
        <dbReference type="ChEBI" id="CHEBI:57692"/>
    </cofactor>
    <text evidence="11">Binds 1 FAD per subunit.</text>
</comment>
<dbReference type="PROSITE" id="PS00573">
    <property type="entry name" value="PYRIDINE_REDOX_2"/>
    <property type="match status" value="1"/>
</dbReference>
<comment type="catalytic activity">
    <reaction evidence="9 10">
        <text>[thioredoxin]-dithiol + NADP(+) = [thioredoxin]-disulfide + NADPH + H(+)</text>
        <dbReference type="Rhea" id="RHEA:20345"/>
        <dbReference type="Rhea" id="RHEA-COMP:10698"/>
        <dbReference type="Rhea" id="RHEA-COMP:10700"/>
        <dbReference type="ChEBI" id="CHEBI:15378"/>
        <dbReference type="ChEBI" id="CHEBI:29950"/>
        <dbReference type="ChEBI" id="CHEBI:50058"/>
        <dbReference type="ChEBI" id="CHEBI:57783"/>
        <dbReference type="ChEBI" id="CHEBI:58349"/>
        <dbReference type="EC" id="1.8.1.9"/>
    </reaction>
</comment>
<sequence length="323" mass="35550">MKKELNNVRITVITIKEVNFMYDTIIIGAGPAGMTAALYAARSNLKVGLLERGIPGGQMNNTSDIENYPGYANISGPELAEKMFEPLENLGVEHLFGSVEKIEDQGAIKKVFTEDEVFETKTLIIATGAFHRHLGVPGEEELNSRGVSYCAVCDGAFFRDEDLLVVGGGDSAVEEAIFLTRFAKTVTIVHRRDELRAQKLLQERAFANEKIHFIWDSVVKEIKGDNRVSSVVVENVKTGEVSKRKFGGVFIYVGLDPVSEFAKYLGITNEAGWIVTDNHMETAISGIYAIGDVREKDLRQVTTAVGDGAVAGQEVYKYITENF</sequence>
<keyword evidence="11" id="KW-0521">NADP</keyword>
<dbReference type="EC" id="1.8.1.9" evidence="10"/>
<reference evidence="14 15" key="1">
    <citation type="submission" date="2010-11" db="EMBL/GenBank/DDBJ databases">
        <authorList>
            <person name="Weinstock G."/>
            <person name="Sodergren E."/>
            <person name="Clifton S."/>
            <person name="Fulton L."/>
            <person name="Fulton B."/>
            <person name="Courtney L."/>
            <person name="Fronick C."/>
            <person name="Harrison M."/>
            <person name="Strong C."/>
            <person name="Farmer C."/>
            <person name="Delahaunty K."/>
            <person name="Markovic C."/>
            <person name="Hall O."/>
            <person name="Minx P."/>
            <person name="Tomlinson C."/>
            <person name="Mitreva M."/>
            <person name="Hou S."/>
            <person name="Chen J."/>
            <person name="Wollam A."/>
            <person name="Pepin K.H."/>
            <person name="Johnson M."/>
            <person name="Bhonagiri V."/>
            <person name="Zhang X."/>
            <person name="Suruliraj S."/>
            <person name="Warren W."/>
            <person name="Chinwalla A."/>
            <person name="Mardis E.R."/>
            <person name="Wilson R.K."/>
        </authorList>
    </citation>
    <scope>NUCLEOTIDE SEQUENCE [LARGE SCALE GENOMIC DNA]</scope>
    <source>
        <strain evidence="14 15">F0211</strain>
    </source>
</reference>
<evidence type="ECO:0000259" key="13">
    <source>
        <dbReference type="Pfam" id="PF07992"/>
    </source>
</evidence>
<dbReference type="InterPro" id="IPR023753">
    <property type="entry name" value="FAD/NAD-binding_dom"/>
</dbReference>
<evidence type="ECO:0000256" key="9">
    <source>
        <dbReference type="ARBA" id="ARBA00048132"/>
    </source>
</evidence>
<keyword evidence="12" id="KW-0472">Membrane</keyword>
<dbReference type="NCBIfam" id="TIGR01292">
    <property type="entry name" value="TRX_reduct"/>
    <property type="match status" value="1"/>
</dbReference>
<evidence type="ECO:0000256" key="3">
    <source>
        <dbReference type="ARBA" id="ARBA00018719"/>
    </source>
</evidence>
<dbReference type="InterPro" id="IPR036188">
    <property type="entry name" value="FAD/NAD-bd_sf"/>
</dbReference>
<dbReference type="GO" id="GO:0004791">
    <property type="term" value="F:thioredoxin-disulfide reductase (NADPH) activity"/>
    <property type="evidence" value="ECO:0007669"/>
    <property type="project" value="UniProtKB-UniRule"/>
</dbReference>
<gene>
    <name evidence="14" type="primary">trxB</name>
    <name evidence="14" type="ORF">HMPREF0813_00790</name>
</gene>
<dbReference type="EMBL" id="AECT01000013">
    <property type="protein sequence ID" value="EFU22691.1"/>
    <property type="molecule type" value="Genomic_DNA"/>
</dbReference>
<evidence type="ECO:0000256" key="8">
    <source>
        <dbReference type="ARBA" id="ARBA00023284"/>
    </source>
</evidence>
<dbReference type="GO" id="GO:0019430">
    <property type="term" value="P:removal of superoxide radicals"/>
    <property type="evidence" value="ECO:0007669"/>
    <property type="project" value="UniProtKB-UniRule"/>
</dbReference>
<dbReference type="InterPro" id="IPR050097">
    <property type="entry name" value="Ferredoxin-NADP_redctase_2"/>
</dbReference>
<evidence type="ECO:0000256" key="7">
    <source>
        <dbReference type="ARBA" id="ARBA00023157"/>
    </source>
</evidence>
<dbReference type="Gene3D" id="3.50.50.60">
    <property type="entry name" value="FAD/NAD(P)-binding domain"/>
    <property type="match status" value="2"/>
</dbReference>
<protein>
    <recommendedName>
        <fullName evidence="3 10">Thioredoxin reductase</fullName>
        <ecNumber evidence="10">1.8.1.9</ecNumber>
    </recommendedName>
</protein>
<keyword evidence="6 10" id="KW-0560">Oxidoreductase</keyword>
<dbReference type="AlphaFoldDB" id="E6J0L9"/>
<dbReference type="Pfam" id="PF07992">
    <property type="entry name" value="Pyr_redox_2"/>
    <property type="match status" value="1"/>
</dbReference>
<evidence type="ECO:0000256" key="2">
    <source>
        <dbReference type="ARBA" id="ARBA00011738"/>
    </source>
</evidence>
<evidence type="ECO:0000256" key="12">
    <source>
        <dbReference type="SAM" id="Phobius"/>
    </source>
</evidence>
<dbReference type="PRINTS" id="PR00368">
    <property type="entry name" value="FADPNR"/>
</dbReference>
<dbReference type="PRINTS" id="PR00469">
    <property type="entry name" value="PNDRDTASEII"/>
</dbReference>
<dbReference type="GO" id="GO:0005737">
    <property type="term" value="C:cytoplasm"/>
    <property type="evidence" value="ECO:0007669"/>
    <property type="project" value="InterPro"/>
</dbReference>
<evidence type="ECO:0000256" key="10">
    <source>
        <dbReference type="RuleBase" id="RU003880"/>
    </source>
</evidence>
<evidence type="ECO:0000256" key="1">
    <source>
        <dbReference type="ARBA" id="ARBA00009333"/>
    </source>
</evidence>
<accession>E6J0L9</accession>